<evidence type="ECO:0000313" key="6">
    <source>
        <dbReference type="EMBL" id="KAB1202513.1"/>
    </source>
</evidence>
<dbReference type="PANTHER" id="PTHR45974">
    <property type="entry name" value="RECEPTOR-LIKE PROTEIN 55"/>
    <property type="match status" value="1"/>
</dbReference>
<evidence type="ECO:0000256" key="1">
    <source>
        <dbReference type="ARBA" id="ARBA00004370"/>
    </source>
</evidence>
<sequence length="128" mass="14489">LLNGNHLTGPLPEELSYLPNLDRIQIDQSNISGPLPVSFSYLNKTKHFHMNNNSISGQIPRELLRLPSLVHFFLIKQLIRVSSTGVLRTAKFTDSVWFLFPGIQLDNNHFDGTTIPVSYSNMSKLLKL</sequence>
<dbReference type="InterPro" id="IPR032675">
    <property type="entry name" value="LRR_dom_sf"/>
</dbReference>
<proteinExistence type="predicted"/>
<accession>A0A6A1UQI6</accession>
<reference evidence="6 7" key="1">
    <citation type="journal article" date="2019" name="Plant Biotechnol. J.">
        <title>The red bayberry genome and genetic basis of sex determination.</title>
        <authorList>
            <person name="Jia H.M."/>
            <person name="Jia H.J."/>
            <person name="Cai Q.L."/>
            <person name="Wang Y."/>
            <person name="Zhao H.B."/>
            <person name="Yang W.F."/>
            <person name="Wang G.Y."/>
            <person name="Li Y.H."/>
            <person name="Zhan D.L."/>
            <person name="Shen Y.T."/>
            <person name="Niu Q.F."/>
            <person name="Chang L."/>
            <person name="Qiu J."/>
            <person name="Zhao L."/>
            <person name="Xie H.B."/>
            <person name="Fu W.Y."/>
            <person name="Jin J."/>
            <person name="Li X.W."/>
            <person name="Jiao Y."/>
            <person name="Zhou C.C."/>
            <person name="Tu T."/>
            <person name="Chai C.Y."/>
            <person name="Gao J.L."/>
            <person name="Fan L.J."/>
            <person name="van de Weg E."/>
            <person name="Wang J.Y."/>
            <person name="Gao Z.S."/>
        </authorList>
    </citation>
    <scope>NUCLEOTIDE SEQUENCE [LARGE SCALE GENOMIC DNA]</scope>
    <source>
        <tissue evidence="6">Leaves</tissue>
    </source>
</reference>
<dbReference type="SUPFAM" id="SSF52058">
    <property type="entry name" value="L domain-like"/>
    <property type="match status" value="1"/>
</dbReference>
<protein>
    <submittedName>
        <fullName evidence="6">Uncharacterized protein</fullName>
    </submittedName>
</protein>
<keyword evidence="4" id="KW-0472">Membrane</keyword>
<keyword evidence="5" id="KW-0325">Glycoprotein</keyword>
<dbReference type="PANTHER" id="PTHR45974:SF134">
    <property type="entry name" value="OS01G0960400 PROTEIN"/>
    <property type="match status" value="1"/>
</dbReference>
<dbReference type="GO" id="GO:0016020">
    <property type="term" value="C:membrane"/>
    <property type="evidence" value="ECO:0007669"/>
    <property type="project" value="UniProtKB-SubCell"/>
</dbReference>
<dbReference type="InterPro" id="IPR001611">
    <property type="entry name" value="Leu-rich_rpt"/>
</dbReference>
<evidence type="ECO:0000256" key="5">
    <source>
        <dbReference type="ARBA" id="ARBA00023180"/>
    </source>
</evidence>
<feature type="non-terminal residue" evidence="6">
    <location>
        <position position="1"/>
    </location>
</feature>
<comment type="subcellular location">
    <subcellularLocation>
        <location evidence="1">Membrane</location>
    </subcellularLocation>
</comment>
<dbReference type="Gene3D" id="3.80.10.10">
    <property type="entry name" value="Ribonuclease Inhibitor"/>
    <property type="match status" value="1"/>
</dbReference>
<evidence type="ECO:0000256" key="4">
    <source>
        <dbReference type="ARBA" id="ARBA00023136"/>
    </source>
</evidence>
<dbReference type="OrthoDB" id="2020077at2759"/>
<dbReference type="EMBL" id="RXIC02000026">
    <property type="protein sequence ID" value="KAB1202513.1"/>
    <property type="molecule type" value="Genomic_DNA"/>
</dbReference>
<dbReference type="Proteomes" id="UP000516437">
    <property type="component" value="Chromosome 8"/>
</dbReference>
<name>A0A6A1UQI6_9ROSI</name>
<evidence type="ECO:0000313" key="7">
    <source>
        <dbReference type="Proteomes" id="UP000516437"/>
    </source>
</evidence>
<evidence type="ECO:0000256" key="2">
    <source>
        <dbReference type="ARBA" id="ARBA00022729"/>
    </source>
</evidence>
<evidence type="ECO:0000256" key="3">
    <source>
        <dbReference type="ARBA" id="ARBA00022737"/>
    </source>
</evidence>
<comment type="caution">
    <text evidence="6">The sequence shown here is derived from an EMBL/GenBank/DDBJ whole genome shotgun (WGS) entry which is preliminary data.</text>
</comment>
<keyword evidence="3" id="KW-0677">Repeat</keyword>
<keyword evidence="7" id="KW-1185">Reference proteome</keyword>
<dbReference type="AlphaFoldDB" id="A0A6A1UQI6"/>
<gene>
    <name evidence="6" type="ORF">CJ030_MR8G022028</name>
</gene>
<organism evidence="6 7">
    <name type="scientific">Morella rubra</name>
    <name type="common">Chinese bayberry</name>
    <dbReference type="NCBI Taxonomy" id="262757"/>
    <lineage>
        <taxon>Eukaryota</taxon>
        <taxon>Viridiplantae</taxon>
        <taxon>Streptophyta</taxon>
        <taxon>Embryophyta</taxon>
        <taxon>Tracheophyta</taxon>
        <taxon>Spermatophyta</taxon>
        <taxon>Magnoliopsida</taxon>
        <taxon>eudicotyledons</taxon>
        <taxon>Gunneridae</taxon>
        <taxon>Pentapetalae</taxon>
        <taxon>rosids</taxon>
        <taxon>fabids</taxon>
        <taxon>Fagales</taxon>
        <taxon>Myricaceae</taxon>
        <taxon>Morella</taxon>
    </lineage>
</organism>
<dbReference type="Pfam" id="PF00560">
    <property type="entry name" value="LRR_1"/>
    <property type="match status" value="1"/>
</dbReference>
<keyword evidence="2" id="KW-0732">Signal</keyword>